<protein>
    <submittedName>
        <fullName evidence="1">Uncharacterized protein</fullName>
    </submittedName>
</protein>
<accession>A0A1X1SSA2</accession>
<dbReference type="InterPro" id="IPR026954">
    <property type="entry name" value="PknH-like_Extracell"/>
</dbReference>
<gene>
    <name evidence="1" type="ORF">MCNS_25060</name>
</gene>
<name>A0A1X1SSA2_9MYCO</name>
<organism evidence="1 2">
    <name type="scientific">Mycobacterium conspicuum</name>
    <dbReference type="NCBI Taxonomy" id="44010"/>
    <lineage>
        <taxon>Bacteria</taxon>
        <taxon>Bacillati</taxon>
        <taxon>Actinomycetota</taxon>
        <taxon>Actinomycetes</taxon>
        <taxon>Mycobacteriales</taxon>
        <taxon>Mycobacteriaceae</taxon>
        <taxon>Mycobacterium</taxon>
    </lineage>
</organism>
<keyword evidence="2" id="KW-1185">Reference proteome</keyword>
<dbReference type="Pfam" id="PF14032">
    <property type="entry name" value="PknH_C"/>
    <property type="match status" value="1"/>
</dbReference>
<sequence>MPEDRLSSFLLTVDEGNAIMGTTGMQDLGGLSTMDTNAFAVSNPDCLGPAHIVQPPVYSDSGYTAVQFDVLHEPGQRYTHSIEQALTTFPSADQALAFVQTSAGKWKGCGGQEISESLNGTTLHWTFGNLAGDPPKISIIMNRHNARGWTCQRVLSAVRNAVIDMKACAFKISDQGMQAADKVAAKATQ</sequence>
<proteinExistence type="predicted"/>
<dbReference type="Proteomes" id="UP000467385">
    <property type="component" value="Chromosome"/>
</dbReference>
<evidence type="ECO:0000313" key="2">
    <source>
        <dbReference type="Proteomes" id="UP000467385"/>
    </source>
</evidence>
<reference evidence="1 2" key="1">
    <citation type="journal article" date="2019" name="Emerg. Microbes Infect.">
        <title>Comprehensive subspecies identification of 175 nontuberculous mycobacteria species based on 7547 genomic profiles.</title>
        <authorList>
            <person name="Matsumoto Y."/>
            <person name="Kinjo T."/>
            <person name="Motooka D."/>
            <person name="Nabeya D."/>
            <person name="Jung N."/>
            <person name="Uechi K."/>
            <person name="Horii T."/>
            <person name="Iida T."/>
            <person name="Fujita J."/>
            <person name="Nakamura S."/>
        </authorList>
    </citation>
    <scope>NUCLEOTIDE SEQUENCE [LARGE SCALE GENOMIC DNA]</scope>
    <source>
        <strain evidence="1 2">JCM 14738</strain>
    </source>
</reference>
<dbReference type="AlphaFoldDB" id="A0A1X1SSA2"/>
<dbReference type="Gene3D" id="3.40.1000.70">
    <property type="entry name" value="PknH-like extracellular domain"/>
    <property type="match status" value="1"/>
</dbReference>
<dbReference type="EMBL" id="AP022613">
    <property type="protein sequence ID" value="BBZ39443.1"/>
    <property type="molecule type" value="Genomic_DNA"/>
</dbReference>
<evidence type="ECO:0000313" key="1">
    <source>
        <dbReference type="EMBL" id="BBZ39443.1"/>
    </source>
</evidence>
<dbReference type="InterPro" id="IPR038232">
    <property type="entry name" value="PknH-like_Extracell_sf"/>
</dbReference>